<keyword evidence="2" id="KW-1185">Reference proteome</keyword>
<evidence type="ECO:0008006" key="3">
    <source>
        <dbReference type="Google" id="ProtNLM"/>
    </source>
</evidence>
<name>A0A916WRV0_9ACTN</name>
<gene>
    <name evidence="1" type="ORF">GCM10011489_16010</name>
</gene>
<proteinExistence type="predicted"/>
<sequence>MTTAPDTSSAPDETVTDEPLRSQAAMLAAEMTTGIVAIDGPSGAGKSTFADLLVEELAARGTGVALVRTDHYATWDNPAAWWPDFETEIIHPFLRRRDYAYRPLMWDADGIPTPGAKTIIRWQPLLVIEGVTSARRRIADRLTHSLWLDGGDATTRLERAVARDGEINRDNLIRWQNFERGWYAVDATRARCRIVD</sequence>
<reference evidence="1" key="1">
    <citation type="journal article" date="2014" name="Int. J. Syst. Evol. Microbiol.">
        <title>Complete genome sequence of Corynebacterium casei LMG S-19264T (=DSM 44701T), isolated from a smear-ripened cheese.</title>
        <authorList>
            <consortium name="US DOE Joint Genome Institute (JGI-PGF)"/>
            <person name="Walter F."/>
            <person name="Albersmeier A."/>
            <person name="Kalinowski J."/>
            <person name="Ruckert C."/>
        </authorList>
    </citation>
    <scope>NUCLEOTIDE SEQUENCE</scope>
    <source>
        <strain evidence="1">CGMCC 1.12827</strain>
    </source>
</reference>
<evidence type="ECO:0000313" key="2">
    <source>
        <dbReference type="Proteomes" id="UP000621454"/>
    </source>
</evidence>
<accession>A0A916WRV0</accession>
<dbReference type="SUPFAM" id="SSF52540">
    <property type="entry name" value="P-loop containing nucleoside triphosphate hydrolases"/>
    <property type="match status" value="1"/>
</dbReference>
<dbReference type="Gene3D" id="3.40.50.300">
    <property type="entry name" value="P-loop containing nucleotide triphosphate hydrolases"/>
    <property type="match status" value="1"/>
</dbReference>
<organism evidence="1 2">
    <name type="scientific">Gordonia jinhuaensis</name>
    <dbReference type="NCBI Taxonomy" id="1517702"/>
    <lineage>
        <taxon>Bacteria</taxon>
        <taxon>Bacillati</taxon>
        <taxon>Actinomycetota</taxon>
        <taxon>Actinomycetes</taxon>
        <taxon>Mycobacteriales</taxon>
        <taxon>Gordoniaceae</taxon>
        <taxon>Gordonia</taxon>
    </lineage>
</organism>
<dbReference type="RefSeq" id="WP_373284151.1">
    <property type="nucleotide sequence ID" value="NZ_BMGC01000008.1"/>
</dbReference>
<evidence type="ECO:0000313" key="1">
    <source>
        <dbReference type="EMBL" id="GGB28602.1"/>
    </source>
</evidence>
<reference evidence="1" key="2">
    <citation type="submission" date="2020-09" db="EMBL/GenBank/DDBJ databases">
        <authorList>
            <person name="Sun Q."/>
            <person name="Zhou Y."/>
        </authorList>
    </citation>
    <scope>NUCLEOTIDE SEQUENCE</scope>
    <source>
        <strain evidence="1">CGMCC 1.12827</strain>
    </source>
</reference>
<protein>
    <recommendedName>
        <fullName evidence="3">(d)CMP kinase</fullName>
    </recommendedName>
</protein>
<dbReference type="Proteomes" id="UP000621454">
    <property type="component" value="Unassembled WGS sequence"/>
</dbReference>
<dbReference type="InterPro" id="IPR027417">
    <property type="entry name" value="P-loop_NTPase"/>
</dbReference>
<dbReference type="EMBL" id="BMGC01000008">
    <property type="protein sequence ID" value="GGB28602.1"/>
    <property type="molecule type" value="Genomic_DNA"/>
</dbReference>
<comment type="caution">
    <text evidence="1">The sequence shown here is derived from an EMBL/GenBank/DDBJ whole genome shotgun (WGS) entry which is preliminary data.</text>
</comment>
<dbReference type="AlphaFoldDB" id="A0A916WRV0"/>